<dbReference type="AlphaFoldDB" id="A0A6J4P2P0"/>
<dbReference type="EMBL" id="CADCTY010002078">
    <property type="protein sequence ID" value="CAA9403295.1"/>
    <property type="molecule type" value="Genomic_DNA"/>
</dbReference>
<organism evidence="2">
    <name type="scientific">uncultured Leptolyngbya sp</name>
    <dbReference type="NCBI Taxonomy" id="332963"/>
    <lineage>
        <taxon>Bacteria</taxon>
        <taxon>Bacillati</taxon>
        <taxon>Cyanobacteriota</taxon>
        <taxon>Cyanophyceae</taxon>
        <taxon>Leptolyngbyales</taxon>
        <taxon>Leptolyngbyaceae</taxon>
        <taxon>Leptolyngbya group</taxon>
        <taxon>Leptolyngbya</taxon>
        <taxon>environmental samples</taxon>
    </lineage>
</organism>
<feature type="compositionally biased region" description="Pro residues" evidence="1">
    <location>
        <begin position="133"/>
        <end position="144"/>
    </location>
</feature>
<protein>
    <submittedName>
        <fullName evidence="2">Uncharacterized protein</fullName>
    </submittedName>
</protein>
<gene>
    <name evidence="2" type="ORF">AVDCRST_MAG94-6034</name>
</gene>
<reference evidence="2" key="1">
    <citation type="submission" date="2020-02" db="EMBL/GenBank/DDBJ databases">
        <authorList>
            <person name="Meier V. D."/>
        </authorList>
    </citation>
    <scope>NUCLEOTIDE SEQUENCE</scope>
    <source>
        <strain evidence="2">AVDCRST_MAG94</strain>
    </source>
</reference>
<feature type="region of interest" description="Disordered" evidence="1">
    <location>
        <begin position="82"/>
        <end position="145"/>
    </location>
</feature>
<proteinExistence type="predicted"/>
<accession>A0A6J4P2P0</accession>
<evidence type="ECO:0000256" key="1">
    <source>
        <dbReference type="SAM" id="MobiDB-lite"/>
    </source>
</evidence>
<feature type="compositionally biased region" description="Pro residues" evidence="1">
    <location>
        <begin position="91"/>
        <end position="118"/>
    </location>
</feature>
<sequence length="251" mass="27221">MPPSSKPNTGRLAPTLSTGALWEKFQTIWQPLWRSWRSVLRSLRKRLPVSINRNFSDPALTATLVGLTAIVVWATGTLFDRPQPTVVSTPSTPPPLVAVSPSPTPAPTPSPTPIPPLVQAPEAPKPIEISPAPSKPLPPSPPLKLTPEQALIARIQEQVAAISNRYANGLVQSVQANFRGSRLIVNISDDWYGLSRAQQDKLANELLRRSQDLDFLKLEMVDGAGTLLARSPIVGAEMILFKRTNDATEAA</sequence>
<name>A0A6J4P2P0_9CYAN</name>
<evidence type="ECO:0000313" key="2">
    <source>
        <dbReference type="EMBL" id="CAA9403295.1"/>
    </source>
</evidence>